<feature type="transmembrane region" description="Helical" evidence="7">
    <location>
        <begin position="12"/>
        <end position="32"/>
    </location>
</feature>
<evidence type="ECO:0000313" key="9">
    <source>
        <dbReference type="EMBL" id="HJG13744.1"/>
    </source>
</evidence>
<sequence length="339" mass="39272">MSKEKIVGVEFIRLCATIGVIMNHVGVCWISAYGDTANANGLVLFKTINGLAFWPVPLFMMITGFLLLSRQPIDYNKAFCYFKRIAILLALFGTLFASMELFFKTKSLTLDLFVNSFVDMIQGKTWNHLWYLYMLLGIYLILPIFSWKNTSPHPKQLLILLLIIFFFTSILPCVKQDIGIVFPLSSVYVGYLLLDYFLSIEEVKDWCSCYLKDEYCVFIILFLFALVVIEYVFDIQFRFSGYTSPFTVMQVTLMFIMAMRQRKLIDKICCNPLVKNFNRCSLGIYIIHMVWINLIIKVLHVNIMGLNILMILMVSLAIVILSWMSVNVLIRVPILKKYL</sequence>
<feature type="transmembrane region" description="Helical" evidence="7">
    <location>
        <begin position="52"/>
        <end position="69"/>
    </location>
</feature>
<evidence type="ECO:0000256" key="6">
    <source>
        <dbReference type="ARBA" id="ARBA00023136"/>
    </source>
</evidence>
<feature type="transmembrane region" description="Helical" evidence="7">
    <location>
        <begin position="215"/>
        <end position="233"/>
    </location>
</feature>
<name>A0A921IB61_9BACE</name>
<evidence type="ECO:0000256" key="4">
    <source>
        <dbReference type="ARBA" id="ARBA00022692"/>
    </source>
</evidence>
<feature type="transmembrane region" description="Helical" evidence="7">
    <location>
        <begin position="239"/>
        <end position="259"/>
    </location>
</feature>
<keyword evidence="9" id="KW-0012">Acyltransferase</keyword>
<evidence type="ECO:0000256" key="3">
    <source>
        <dbReference type="ARBA" id="ARBA00022475"/>
    </source>
</evidence>
<dbReference type="GO" id="GO:0009246">
    <property type="term" value="P:enterobacterial common antigen biosynthetic process"/>
    <property type="evidence" value="ECO:0007669"/>
    <property type="project" value="TreeGrafter"/>
</dbReference>
<keyword evidence="3" id="KW-1003">Cell membrane</keyword>
<reference evidence="9" key="2">
    <citation type="submission" date="2021-09" db="EMBL/GenBank/DDBJ databases">
        <authorList>
            <person name="Gilroy R."/>
        </authorList>
    </citation>
    <scope>NUCLEOTIDE SEQUENCE</scope>
    <source>
        <strain evidence="9">CHK154-13316</strain>
    </source>
</reference>
<evidence type="ECO:0000313" key="10">
    <source>
        <dbReference type="Proteomes" id="UP000747074"/>
    </source>
</evidence>
<dbReference type="EMBL" id="DYVL01000194">
    <property type="protein sequence ID" value="HJG13744.1"/>
    <property type="molecule type" value="Genomic_DNA"/>
</dbReference>
<evidence type="ECO:0000256" key="7">
    <source>
        <dbReference type="SAM" id="Phobius"/>
    </source>
</evidence>
<dbReference type="InterPro" id="IPR002656">
    <property type="entry name" value="Acyl_transf_3_dom"/>
</dbReference>
<evidence type="ECO:0000256" key="2">
    <source>
        <dbReference type="ARBA" id="ARBA00007400"/>
    </source>
</evidence>
<accession>A0A921IB61</accession>
<dbReference type="PANTHER" id="PTHR40074:SF2">
    <property type="entry name" value="O-ACETYLTRANSFERASE WECH"/>
    <property type="match status" value="1"/>
</dbReference>
<keyword evidence="5 7" id="KW-1133">Transmembrane helix</keyword>
<keyword evidence="6 7" id="KW-0472">Membrane</keyword>
<comment type="caution">
    <text evidence="9">The sequence shown here is derived from an EMBL/GenBank/DDBJ whole genome shotgun (WGS) entry which is preliminary data.</text>
</comment>
<comment type="similarity">
    <text evidence="2">Belongs to the acyltransferase 3 family.</text>
</comment>
<dbReference type="Proteomes" id="UP000747074">
    <property type="component" value="Unassembled WGS sequence"/>
</dbReference>
<evidence type="ECO:0000259" key="8">
    <source>
        <dbReference type="Pfam" id="PF01757"/>
    </source>
</evidence>
<proteinExistence type="inferred from homology"/>
<feature type="transmembrane region" description="Helical" evidence="7">
    <location>
        <begin position="128"/>
        <end position="145"/>
    </location>
</feature>
<dbReference type="Pfam" id="PF01757">
    <property type="entry name" value="Acyl_transf_3"/>
    <property type="match status" value="1"/>
</dbReference>
<feature type="transmembrane region" description="Helical" evidence="7">
    <location>
        <begin position="280"/>
        <end position="300"/>
    </location>
</feature>
<dbReference type="GO" id="GO:0016413">
    <property type="term" value="F:O-acetyltransferase activity"/>
    <property type="evidence" value="ECO:0007669"/>
    <property type="project" value="TreeGrafter"/>
</dbReference>
<keyword evidence="9" id="KW-0808">Transferase</keyword>
<dbReference type="GO" id="GO:0005886">
    <property type="term" value="C:plasma membrane"/>
    <property type="evidence" value="ECO:0007669"/>
    <property type="project" value="UniProtKB-SubCell"/>
</dbReference>
<feature type="transmembrane region" description="Helical" evidence="7">
    <location>
        <begin position="157"/>
        <end position="172"/>
    </location>
</feature>
<feature type="domain" description="Acyltransferase 3" evidence="8">
    <location>
        <begin position="7"/>
        <end position="324"/>
    </location>
</feature>
<comment type="subcellular location">
    <subcellularLocation>
        <location evidence="1">Cell membrane</location>
        <topology evidence="1">Multi-pass membrane protein</topology>
    </subcellularLocation>
</comment>
<protein>
    <submittedName>
        <fullName evidence="9">Acyltransferase family protein</fullName>
    </submittedName>
</protein>
<gene>
    <name evidence="9" type="ORF">K8V07_17680</name>
</gene>
<dbReference type="PANTHER" id="PTHR40074">
    <property type="entry name" value="O-ACETYLTRANSFERASE WECH"/>
    <property type="match status" value="1"/>
</dbReference>
<dbReference type="AlphaFoldDB" id="A0A921IB61"/>
<feature type="transmembrane region" description="Helical" evidence="7">
    <location>
        <begin position="81"/>
        <end position="103"/>
    </location>
</feature>
<evidence type="ECO:0000256" key="5">
    <source>
        <dbReference type="ARBA" id="ARBA00022989"/>
    </source>
</evidence>
<evidence type="ECO:0000256" key="1">
    <source>
        <dbReference type="ARBA" id="ARBA00004651"/>
    </source>
</evidence>
<reference evidence="9" key="1">
    <citation type="journal article" date="2021" name="PeerJ">
        <title>Extensive microbial diversity within the chicken gut microbiome revealed by metagenomics and culture.</title>
        <authorList>
            <person name="Gilroy R."/>
            <person name="Ravi A."/>
            <person name="Getino M."/>
            <person name="Pursley I."/>
            <person name="Horton D.L."/>
            <person name="Alikhan N.F."/>
            <person name="Baker D."/>
            <person name="Gharbi K."/>
            <person name="Hall N."/>
            <person name="Watson M."/>
            <person name="Adriaenssens E.M."/>
            <person name="Foster-Nyarko E."/>
            <person name="Jarju S."/>
            <person name="Secka A."/>
            <person name="Antonio M."/>
            <person name="Oren A."/>
            <person name="Chaudhuri R.R."/>
            <person name="La Ragione R."/>
            <person name="Hildebrand F."/>
            <person name="Pallen M.J."/>
        </authorList>
    </citation>
    <scope>NUCLEOTIDE SEQUENCE</scope>
    <source>
        <strain evidence="9">CHK154-13316</strain>
    </source>
</reference>
<feature type="transmembrane region" description="Helical" evidence="7">
    <location>
        <begin position="178"/>
        <end position="194"/>
    </location>
</feature>
<organism evidence="9 10">
    <name type="scientific">Bacteroides xylanisolvens</name>
    <dbReference type="NCBI Taxonomy" id="371601"/>
    <lineage>
        <taxon>Bacteria</taxon>
        <taxon>Pseudomonadati</taxon>
        <taxon>Bacteroidota</taxon>
        <taxon>Bacteroidia</taxon>
        <taxon>Bacteroidales</taxon>
        <taxon>Bacteroidaceae</taxon>
        <taxon>Bacteroides</taxon>
    </lineage>
</organism>
<feature type="transmembrane region" description="Helical" evidence="7">
    <location>
        <begin position="306"/>
        <end position="330"/>
    </location>
</feature>
<keyword evidence="4 7" id="KW-0812">Transmembrane</keyword>